<organism evidence="2">
    <name type="scientific">Lotharella globosa</name>
    <dbReference type="NCBI Taxonomy" id="91324"/>
    <lineage>
        <taxon>Eukaryota</taxon>
        <taxon>Sar</taxon>
        <taxon>Rhizaria</taxon>
        <taxon>Cercozoa</taxon>
        <taxon>Chlorarachniophyceae</taxon>
        <taxon>Lotharella</taxon>
    </lineage>
</organism>
<dbReference type="Pfam" id="PF00240">
    <property type="entry name" value="ubiquitin"/>
    <property type="match status" value="1"/>
</dbReference>
<evidence type="ECO:0000259" key="1">
    <source>
        <dbReference type="PROSITE" id="PS50053"/>
    </source>
</evidence>
<accession>A0A6U3CMA7</accession>
<dbReference type="SUPFAM" id="SSF54236">
    <property type="entry name" value="Ubiquitin-like"/>
    <property type="match status" value="1"/>
</dbReference>
<protein>
    <recommendedName>
        <fullName evidence="1">Ubiquitin-like domain-containing protein</fullName>
    </recommendedName>
</protein>
<dbReference type="EMBL" id="HBIV01037323">
    <property type="protein sequence ID" value="CAE0674837.1"/>
    <property type="molecule type" value="Transcribed_RNA"/>
</dbReference>
<dbReference type="CDD" id="cd17039">
    <property type="entry name" value="Ubl_ubiquitin_like"/>
    <property type="match status" value="1"/>
</dbReference>
<gene>
    <name evidence="2" type="ORF">LGLO00237_LOCUS26612</name>
</gene>
<dbReference type="AlphaFoldDB" id="A0A6U3CMA7"/>
<dbReference type="PROSITE" id="PS50053">
    <property type="entry name" value="UBIQUITIN_2"/>
    <property type="match status" value="1"/>
</dbReference>
<proteinExistence type="predicted"/>
<reference evidence="2" key="1">
    <citation type="submission" date="2021-01" db="EMBL/GenBank/DDBJ databases">
        <authorList>
            <person name="Corre E."/>
            <person name="Pelletier E."/>
            <person name="Niang G."/>
            <person name="Scheremetjew M."/>
            <person name="Finn R."/>
            <person name="Kale V."/>
            <person name="Holt S."/>
            <person name="Cochrane G."/>
            <person name="Meng A."/>
            <person name="Brown T."/>
            <person name="Cohen L."/>
        </authorList>
    </citation>
    <scope>NUCLEOTIDE SEQUENCE</scope>
    <source>
        <strain evidence="2">CCCM811</strain>
    </source>
</reference>
<dbReference type="InterPro" id="IPR000626">
    <property type="entry name" value="Ubiquitin-like_dom"/>
</dbReference>
<dbReference type="InterPro" id="IPR029071">
    <property type="entry name" value="Ubiquitin-like_domsf"/>
</dbReference>
<sequence>MSASGPRRRRGDFSHGIQIFVAGIGNGTMTLHQVRADQQISSLRRRIQEKARVDDSFHLYYGCKFLEDRKTLSDYYILNMSTLNAKFAFGRRLPGAEEGAHERPQEPERHDLKSAPMSSHFYRIKRQRARVLTMPDTKIIIPLGSSLDRSKRQRCFSRNMRSDTQPCPLVPDLEVFAPAQSARRRKYRDVIANGVEWVPGKKRATESVRRRILLVKRANAFTIQVRS</sequence>
<evidence type="ECO:0000313" key="2">
    <source>
        <dbReference type="EMBL" id="CAE0674837.1"/>
    </source>
</evidence>
<name>A0A6U3CMA7_9EUKA</name>
<feature type="domain" description="Ubiquitin-like" evidence="1">
    <location>
        <begin position="17"/>
        <end position="83"/>
    </location>
</feature>
<dbReference type="SMART" id="SM00213">
    <property type="entry name" value="UBQ"/>
    <property type="match status" value="1"/>
</dbReference>
<dbReference type="Gene3D" id="3.10.20.90">
    <property type="entry name" value="Phosphatidylinositol 3-kinase Catalytic Subunit, Chain A, domain 1"/>
    <property type="match status" value="1"/>
</dbReference>